<dbReference type="GO" id="GO:0003887">
    <property type="term" value="F:DNA-directed DNA polymerase activity"/>
    <property type="evidence" value="ECO:0007669"/>
    <property type="project" value="InterPro"/>
</dbReference>
<dbReference type="AlphaFoldDB" id="A0AAU9CKT8"/>
<dbReference type="GO" id="GO:0005829">
    <property type="term" value="C:cytosol"/>
    <property type="evidence" value="ECO:0007669"/>
    <property type="project" value="TreeGrafter"/>
</dbReference>
<dbReference type="InterPro" id="IPR002054">
    <property type="entry name" value="DNA-dir_DNA_pol_X"/>
</dbReference>
<evidence type="ECO:0000313" key="4">
    <source>
        <dbReference type="Proteomes" id="UP001348817"/>
    </source>
</evidence>
<dbReference type="SUPFAM" id="SSF89550">
    <property type="entry name" value="PHP domain-like"/>
    <property type="match status" value="1"/>
</dbReference>
<keyword evidence="4" id="KW-1185">Reference proteome</keyword>
<dbReference type="InterPro" id="IPR027421">
    <property type="entry name" value="DNA_pol_lamdba_lyase_dom_sf"/>
</dbReference>
<dbReference type="InterPro" id="IPR016195">
    <property type="entry name" value="Pol/histidinol_Pase-like"/>
</dbReference>
<dbReference type="RefSeq" id="WP_338391182.1">
    <property type="nucleotide sequence ID" value="NZ_AP025314.1"/>
</dbReference>
<dbReference type="InterPro" id="IPR022311">
    <property type="entry name" value="PolX-like"/>
</dbReference>
<keyword evidence="3" id="KW-0269">Exonuclease</keyword>
<evidence type="ECO:0000259" key="2">
    <source>
        <dbReference type="SMART" id="SM00483"/>
    </source>
</evidence>
<dbReference type="InterPro" id="IPR003141">
    <property type="entry name" value="Pol/His_phosphatase_N"/>
</dbReference>
<dbReference type="GO" id="GO:0004527">
    <property type="term" value="F:exonuclease activity"/>
    <property type="evidence" value="ECO:0007669"/>
    <property type="project" value="UniProtKB-KW"/>
</dbReference>
<dbReference type="GO" id="GO:0003677">
    <property type="term" value="F:DNA binding"/>
    <property type="evidence" value="ECO:0007669"/>
    <property type="project" value="InterPro"/>
</dbReference>
<dbReference type="Pfam" id="PF14716">
    <property type="entry name" value="HHH_8"/>
    <property type="match status" value="1"/>
</dbReference>
<dbReference type="SMART" id="SM00481">
    <property type="entry name" value="POLIIIAc"/>
    <property type="match status" value="1"/>
</dbReference>
<dbReference type="Gene3D" id="1.10.150.110">
    <property type="entry name" value="DNA polymerase beta, N-terminal domain-like"/>
    <property type="match status" value="1"/>
</dbReference>
<dbReference type="PANTHER" id="PTHR36928">
    <property type="entry name" value="PHOSPHATASE YCDX-RELATED"/>
    <property type="match status" value="1"/>
</dbReference>
<evidence type="ECO:0000313" key="3">
    <source>
        <dbReference type="EMBL" id="BDD09586.1"/>
    </source>
</evidence>
<dbReference type="InterPro" id="IPR004013">
    <property type="entry name" value="PHP_dom"/>
</dbReference>
<dbReference type="EMBL" id="AP025314">
    <property type="protein sequence ID" value="BDD09586.1"/>
    <property type="molecule type" value="Genomic_DNA"/>
</dbReference>
<keyword evidence="3" id="KW-0378">Hydrolase</keyword>
<protein>
    <submittedName>
        <fullName evidence="3">DNA polymerase/3'-5' exonuclease PolX</fullName>
    </submittedName>
</protein>
<dbReference type="SUPFAM" id="SSF81301">
    <property type="entry name" value="Nucleotidyltransferase"/>
    <property type="match status" value="1"/>
</dbReference>
<name>A0AAU9CKT8_9BACT</name>
<dbReference type="CDD" id="cd07436">
    <property type="entry name" value="PHP_PolX"/>
    <property type="match status" value="1"/>
</dbReference>
<evidence type="ECO:0000259" key="1">
    <source>
        <dbReference type="SMART" id="SM00481"/>
    </source>
</evidence>
<dbReference type="GO" id="GO:0008270">
    <property type="term" value="F:zinc ion binding"/>
    <property type="evidence" value="ECO:0007669"/>
    <property type="project" value="TreeGrafter"/>
</dbReference>
<dbReference type="Pfam" id="PF14520">
    <property type="entry name" value="HHH_5"/>
    <property type="match status" value="1"/>
</dbReference>
<dbReference type="Gene3D" id="3.30.460.10">
    <property type="entry name" value="Beta Polymerase, domain 2"/>
    <property type="match status" value="1"/>
</dbReference>
<gene>
    <name evidence="3" type="ORF">FUAX_20180</name>
</gene>
<proteinExistence type="predicted"/>
<dbReference type="PANTHER" id="PTHR36928:SF1">
    <property type="entry name" value="PHOSPHATASE YCDX-RELATED"/>
    <property type="match status" value="1"/>
</dbReference>
<dbReference type="SMART" id="SM00483">
    <property type="entry name" value="POLXc"/>
    <property type="match status" value="1"/>
</dbReference>
<dbReference type="KEGG" id="fax:FUAX_20180"/>
<dbReference type="InterPro" id="IPR047967">
    <property type="entry name" value="PolX_PHP"/>
</dbReference>
<accession>A0AAU9CKT8</accession>
<sequence>MTNKEIISLFRNTAKLAELHGENPFKVRGYNNAIFTLENIGSPLREMSAEERKEKTGFGKGMLENLETAMSTGGFPSHDELMQRTPAGVLSMLSIKGVGAKKIRVLWQEADIDNLPALEKACIAGEVAQLKGFASKTEQKILESIRFLRANEGKVFYAHAEAFAKQIIETLDSEFPENETIIVGEFRRQCEVITELTFVHVTENPKNVSKYLSSIESLEKSESKSGPFVWRGKLIENGLLVSLKFINKTSLGASLLKETGSESHLMHIGETGKSLYETTLEFPGLSEIEYYERVGLPFIPPALRENYLEFEFSKSGSIPEMINYEDLRGPLHNHSSYSDGADTLETMAVYAKEQGWEYVGMSDHSKSAFYANGLDEIRIDKQHREIDSLNERLAPFTIFKGIESDILQDGSLDYDDSTLAKFDFVVASIHSGLEMDEQKATERLLTAIKNPYTTILGHPTGRILLKRKGYPIDHRKIIDACAEHNVIIEINANPHRLDLDWRWINYAIQKGVLLSVNPDAHETAGYHDMHYGIKVAQKAGLSAKQVFNTLSLNDVKDYFNKRKKGIATVN</sequence>
<dbReference type="Gene3D" id="1.10.150.20">
    <property type="entry name" value="5' to 3' exonuclease, C-terminal subdomain"/>
    <property type="match status" value="1"/>
</dbReference>
<dbReference type="PIRSF" id="PIRSF005047">
    <property type="entry name" value="UCP005047_YshC"/>
    <property type="match status" value="1"/>
</dbReference>
<keyword evidence="3" id="KW-0540">Nuclease</keyword>
<dbReference type="NCBIfam" id="NF006375">
    <property type="entry name" value="PRK08609.1"/>
    <property type="match status" value="1"/>
</dbReference>
<dbReference type="GO" id="GO:0042578">
    <property type="term" value="F:phosphoric ester hydrolase activity"/>
    <property type="evidence" value="ECO:0007669"/>
    <property type="project" value="TreeGrafter"/>
</dbReference>
<dbReference type="InterPro" id="IPR050243">
    <property type="entry name" value="PHP_phosphatase"/>
</dbReference>
<organism evidence="3 4">
    <name type="scientific">Fulvitalea axinellae</name>
    <dbReference type="NCBI Taxonomy" id="1182444"/>
    <lineage>
        <taxon>Bacteria</taxon>
        <taxon>Pseudomonadati</taxon>
        <taxon>Bacteroidota</taxon>
        <taxon>Cytophagia</taxon>
        <taxon>Cytophagales</taxon>
        <taxon>Persicobacteraceae</taxon>
        <taxon>Fulvitalea</taxon>
    </lineage>
</organism>
<dbReference type="Pfam" id="PF02811">
    <property type="entry name" value="PHP"/>
    <property type="match status" value="1"/>
</dbReference>
<feature type="domain" description="DNA-directed DNA polymerase X" evidence="2">
    <location>
        <begin position="1"/>
        <end position="305"/>
    </location>
</feature>
<dbReference type="InterPro" id="IPR043519">
    <property type="entry name" value="NT_sf"/>
</dbReference>
<reference evidence="3 4" key="1">
    <citation type="submission" date="2021-12" db="EMBL/GenBank/DDBJ databases">
        <title>Genome sequencing of bacteria with rrn-lacking chromosome and rrn-plasmid.</title>
        <authorList>
            <person name="Anda M."/>
            <person name="Iwasaki W."/>
        </authorList>
    </citation>
    <scope>NUCLEOTIDE SEQUENCE [LARGE SCALE GENOMIC DNA]</scope>
    <source>
        <strain evidence="3 4">DSM 100852</strain>
    </source>
</reference>
<dbReference type="GO" id="GO:0071978">
    <property type="term" value="P:bacterial-type flagellum-dependent swarming motility"/>
    <property type="evidence" value="ECO:0007669"/>
    <property type="project" value="TreeGrafter"/>
</dbReference>
<feature type="domain" description="Polymerase/histidinol phosphatase N-terminal" evidence="1">
    <location>
        <begin position="329"/>
        <end position="408"/>
    </location>
</feature>
<dbReference type="Gene3D" id="3.20.20.140">
    <property type="entry name" value="Metal-dependent hydrolases"/>
    <property type="match status" value="1"/>
</dbReference>
<dbReference type="InterPro" id="IPR010996">
    <property type="entry name" value="HHH_MUS81"/>
</dbReference>
<dbReference type="SUPFAM" id="SSF47802">
    <property type="entry name" value="DNA polymerase beta, N-terminal domain-like"/>
    <property type="match status" value="1"/>
</dbReference>
<dbReference type="Proteomes" id="UP001348817">
    <property type="component" value="Chromosome"/>
</dbReference>
<dbReference type="FunFam" id="3.20.20.140:FF:000047">
    <property type="entry name" value="PHP domain-containing protein"/>
    <property type="match status" value="1"/>
</dbReference>